<accession>A0A369AMA7</accession>
<dbReference type="AlphaFoldDB" id="A0A369AMA7"/>
<gene>
    <name evidence="1" type="ORF">DFR58_13721</name>
</gene>
<dbReference type="Pfam" id="PF04456">
    <property type="entry name" value="DUF503"/>
    <property type="match status" value="1"/>
</dbReference>
<keyword evidence="2" id="KW-1185">Reference proteome</keyword>
<dbReference type="EMBL" id="QPJT01000037">
    <property type="protein sequence ID" value="RCX09307.1"/>
    <property type="molecule type" value="Genomic_DNA"/>
</dbReference>
<reference evidence="1 2" key="1">
    <citation type="submission" date="2018-07" db="EMBL/GenBank/DDBJ databases">
        <title>Genomic Encyclopedia of Type Strains, Phase IV (KMG-IV): sequencing the most valuable type-strain genomes for metagenomic binning, comparative biology and taxonomic classification.</title>
        <authorList>
            <person name="Goeker M."/>
        </authorList>
    </citation>
    <scope>NUCLEOTIDE SEQUENCE [LARGE SCALE GENOMIC DNA]</scope>
    <source>
        <strain evidence="1 2">DSM 27016</strain>
    </source>
</reference>
<evidence type="ECO:0000313" key="2">
    <source>
        <dbReference type="Proteomes" id="UP000253034"/>
    </source>
</evidence>
<dbReference type="PANTHER" id="PTHR36441">
    <property type="entry name" value="HYPOTHETICAL CYTOSOLIC PROTEIN"/>
    <property type="match status" value="1"/>
</dbReference>
<evidence type="ECO:0008006" key="3">
    <source>
        <dbReference type="Google" id="ProtNLM"/>
    </source>
</evidence>
<organism evidence="1 2">
    <name type="scientific">Anaerobacterium chartisolvens</name>
    <dbReference type="NCBI Taxonomy" id="1297424"/>
    <lineage>
        <taxon>Bacteria</taxon>
        <taxon>Bacillati</taxon>
        <taxon>Bacillota</taxon>
        <taxon>Clostridia</taxon>
        <taxon>Eubacteriales</taxon>
        <taxon>Oscillospiraceae</taxon>
        <taxon>Anaerobacterium</taxon>
    </lineage>
</organism>
<dbReference type="RefSeq" id="WP_114300013.1">
    <property type="nucleotide sequence ID" value="NZ_QPJT01000037.1"/>
</dbReference>
<comment type="caution">
    <text evidence="1">The sequence shown here is derived from an EMBL/GenBank/DDBJ whole genome shotgun (WGS) entry which is preliminary data.</text>
</comment>
<dbReference type="InterPro" id="IPR036746">
    <property type="entry name" value="TT1725-like_sf"/>
</dbReference>
<proteinExistence type="predicted"/>
<dbReference type="SUPFAM" id="SSF103007">
    <property type="entry name" value="Hypothetical protein TT1725"/>
    <property type="match status" value="1"/>
</dbReference>
<sequence length="99" mass="11080">MVIGVCRIVLSIDEAFSLKEKRHIVKSIVERLKSRFNASVAEVDLNDKWKNAVIGFACVSNQTAHADSMMANIVNFVENDSRAVLVDYSTEIIHADLEE</sequence>
<protein>
    <recommendedName>
        <fullName evidence="3">DUF503 domain-containing protein</fullName>
    </recommendedName>
</protein>
<dbReference type="Gene3D" id="3.30.70.1120">
    <property type="entry name" value="TT1725-like"/>
    <property type="match status" value="1"/>
</dbReference>
<dbReference type="InterPro" id="IPR007546">
    <property type="entry name" value="DUF503"/>
</dbReference>
<dbReference type="PANTHER" id="PTHR36441:SF1">
    <property type="entry name" value="DUF503 DOMAIN-CONTAINING PROTEIN"/>
    <property type="match status" value="1"/>
</dbReference>
<name>A0A369AMA7_9FIRM</name>
<dbReference type="OrthoDB" id="9809023at2"/>
<evidence type="ECO:0000313" key="1">
    <source>
        <dbReference type="EMBL" id="RCX09307.1"/>
    </source>
</evidence>
<dbReference type="Proteomes" id="UP000253034">
    <property type="component" value="Unassembled WGS sequence"/>
</dbReference>